<evidence type="ECO:0000313" key="2">
    <source>
        <dbReference type="Proteomes" id="UP000296216"/>
    </source>
</evidence>
<dbReference type="Proteomes" id="UP000296216">
    <property type="component" value="Chromosome"/>
</dbReference>
<gene>
    <name evidence="1" type="ORF">HBSAL_04405</name>
</gene>
<accession>A0A4D6GTY0</accession>
<dbReference type="AlphaFoldDB" id="A0A4D6GTY0"/>
<organism evidence="1 2">
    <name type="scientific">Halobacterium salinarum (strain ATCC 33171 / DSM 3754 / JCM 8978 / NBRC 102687 / NCIMB 764 / 91-R6)</name>
    <dbReference type="NCBI Taxonomy" id="2597657"/>
    <lineage>
        <taxon>Archaea</taxon>
        <taxon>Methanobacteriati</taxon>
        <taxon>Methanobacteriota</taxon>
        <taxon>Stenosarchaea group</taxon>
        <taxon>Halobacteria</taxon>
        <taxon>Halobacteriales</taxon>
        <taxon>Halobacteriaceae</taxon>
        <taxon>Halobacterium</taxon>
    </lineage>
</organism>
<sequence>MTASGRLALAEPLDGADVPVAEVVTTTRREEARTVMATVAALRDVGVPVRDIAVVARDMDQYEEPLYRAAIQYGIAPVFWVQLRVTQTRPYALIESVCDVLGAEEVSREVLCRPLEHRWCPPSETSPSSSWPLDSQTVQRLMQELPDEPRTLEAWRDDLATTQERDDCLMTYITWLTDCPEPTPTVVTDRLLSVVDRYEELGLPVTKTRDCPALIETERDARAIIRVKTLIQQLRYKYADRLDEGSLDQSWSSVAELSQLIATQRPGRREHSNAHAVDIFEANDIWLLDIPYVIAVGLVDGEWPAQPESVVPPELQEEILRGEGRTGALAPRTAWTTGRDRDQFGDTVQAAGDGLVVTRHTESTSGDERRPSPLLDQLNTTVVPADERRQLVSPSRDLPDAVEAMLNEEETYAK</sequence>
<protein>
    <submittedName>
        <fullName evidence="1">ISHwa16-type transposase</fullName>
    </submittedName>
</protein>
<dbReference type="EMBL" id="CP038631">
    <property type="protein sequence ID" value="QCC44596.1"/>
    <property type="molecule type" value="Genomic_DNA"/>
</dbReference>
<name>A0A4D6GTY0_HALS9</name>
<dbReference type="InterPro" id="IPR027417">
    <property type="entry name" value="P-loop_NTPase"/>
</dbReference>
<dbReference type="SUPFAM" id="SSF52540">
    <property type="entry name" value="P-loop containing nucleoside triphosphate hydrolases"/>
    <property type="match status" value="1"/>
</dbReference>
<dbReference type="RefSeq" id="WP_136361183.1">
    <property type="nucleotide sequence ID" value="NZ_VRYN01000015.1"/>
</dbReference>
<reference evidence="1 2" key="1">
    <citation type="journal article" date="2019" name="Microbiol. Resour. Announc.">
        <title>The Genome Sequence of the Halobacterium salinarum Type Strain Is Closely Related to That of Laboratory Strains NRC-1 and R1.</title>
        <authorList>
            <person name="Pfeiffer F."/>
            <person name="Marchfelder A."/>
            <person name="Habermann B."/>
            <person name="Dyall-Smith M.L."/>
        </authorList>
    </citation>
    <scope>NUCLEOTIDE SEQUENCE [LARGE SCALE GENOMIC DNA]</scope>
    <source>
        <strain evidence="2">ATCC 33171 / DSM 3754 / JCM 8978 / NBRC 102687 / NCIMB 764 / 91-R6</strain>
    </source>
</reference>
<proteinExistence type="predicted"/>
<dbReference type="GeneID" id="39854750"/>
<evidence type="ECO:0000313" key="1">
    <source>
        <dbReference type="EMBL" id="QCC44596.1"/>
    </source>
</evidence>